<evidence type="ECO:0000313" key="3">
    <source>
        <dbReference type="Proteomes" id="UP000784294"/>
    </source>
</evidence>
<gene>
    <name evidence="2" type="ORF">PXEA_LOCUS34201</name>
</gene>
<feature type="region of interest" description="Disordered" evidence="1">
    <location>
        <begin position="171"/>
        <end position="190"/>
    </location>
</feature>
<accession>A0A448XN57</accession>
<dbReference type="AlphaFoldDB" id="A0A448XN57"/>
<reference evidence="2" key="1">
    <citation type="submission" date="2018-11" db="EMBL/GenBank/DDBJ databases">
        <authorList>
            <consortium name="Pathogen Informatics"/>
        </authorList>
    </citation>
    <scope>NUCLEOTIDE SEQUENCE</scope>
</reference>
<comment type="caution">
    <text evidence="2">The sequence shown here is derived from an EMBL/GenBank/DDBJ whole genome shotgun (WGS) entry which is preliminary data.</text>
</comment>
<dbReference type="EMBL" id="CAAALY010266337">
    <property type="protein sequence ID" value="VEL40761.1"/>
    <property type="molecule type" value="Genomic_DNA"/>
</dbReference>
<protein>
    <submittedName>
        <fullName evidence="2">Uncharacterized protein</fullName>
    </submittedName>
</protein>
<name>A0A448XN57_9PLAT</name>
<dbReference type="Proteomes" id="UP000784294">
    <property type="component" value="Unassembled WGS sequence"/>
</dbReference>
<keyword evidence="3" id="KW-1185">Reference proteome</keyword>
<evidence type="ECO:0000256" key="1">
    <source>
        <dbReference type="SAM" id="MobiDB-lite"/>
    </source>
</evidence>
<organism evidence="2 3">
    <name type="scientific">Protopolystoma xenopodis</name>
    <dbReference type="NCBI Taxonomy" id="117903"/>
    <lineage>
        <taxon>Eukaryota</taxon>
        <taxon>Metazoa</taxon>
        <taxon>Spiralia</taxon>
        <taxon>Lophotrochozoa</taxon>
        <taxon>Platyhelminthes</taxon>
        <taxon>Monogenea</taxon>
        <taxon>Polyopisthocotylea</taxon>
        <taxon>Polystomatidea</taxon>
        <taxon>Polystomatidae</taxon>
        <taxon>Protopolystoma</taxon>
    </lineage>
</organism>
<evidence type="ECO:0000313" key="2">
    <source>
        <dbReference type="EMBL" id="VEL40761.1"/>
    </source>
</evidence>
<proteinExistence type="predicted"/>
<sequence>MKEGLRARIRVCEASQKRHHKLAGSRKTVFSRAFASHDHLRAKLPRQCRPVRVSSFLFLPRQRRICIPFSSRLSCGNPKSTESAKIAIMIVLTSPHRGQGFGETGQPPIPIELANSPAYKSFGLWLALSIIRPVCKCVSASVAVHVSLYPFRQPQCRCVGHNLSIRGREARTSGGLMIPPRGARDHGPTV</sequence>